<dbReference type="GO" id="GO:0005777">
    <property type="term" value="C:peroxisome"/>
    <property type="evidence" value="ECO:0007669"/>
    <property type="project" value="TreeGrafter"/>
</dbReference>
<feature type="domain" description="Choline/carnitine acyltransferase" evidence="5">
    <location>
        <begin position="158"/>
        <end position="695"/>
    </location>
</feature>
<dbReference type="STRING" id="6832.A0A553NFX7"/>
<accession>A0A553NFX7</accession>
<dbReference type="InterPro" id="IPR042231">
    <property type="entry name" value="Cho/carn_acyl_trans_2"/>
</dbReference>
<dbReference type="AlphaFoldDB" id="A0A553NFX7"/>
<evidence type="ECO:0000313" key="6">
    <source>
        <dbReference type="EMBL" id="TRY64321.1"/>
    </source>
</evidence>
<dbReference type="InterPro" id="IPR039551">
    <property type="entry name" value="Cho/carn_acyl_trans"/>
</dbReference>
<evidence type="ECO:0000256" key="1">
    <source>
        <dbReference type="ARBA" id="ARBA00005232"/>
    </source>
</evidence>
<dbReference type="PANTHER" id="PTHR22589">
    <property type="entry name" value="CARNITINE O-ACYLTRANSFERASE"/>
    <property type="match status" value="1"/>
</dbReference>
<dbReference type="Gene3D" id="3.30.559.70">
    <property type="entry name" value="Choline/Carnitine o-acyltransferase, domain 2"/>
    <property type="match status" value="1"/>
</dbReference>
<keyword evidence="7" id="KW-1185">Reference proteome</keyword>
<evidence type="ECO:0000256" key="3">
    <source>
        <dbReference type="ARBA" id="ARBA00023315"/>
    </source>
</evidence>
<dbReference type="PROSITE" id="PS00440">
    <property type="entry name" value="ACYLTRANSF_C_2"/>
    <property type="match status" value="1"/>
</dbReference>
<dbReference type="Proteomes" id="UP000318571">
    <property type="component" value="Chromosome 10"/>
</dbReference>
<dbReference type="Gene3D" id="3.30.559.10">
    <property type="entry name" value="Chloramphenicol acetyltransferase-like domain"/>
    <property type="match status" value="1"/>
</dbReference>
<sequence>MDPDKRSATQMLINKCSSPCLDLIRPNQIFLQRHILFLDGKSGRRSGEGYYRPFRGRKSLMPLLSNVSVMDVIMKRSIGLSTSSQKNKCVKVSPHVISYEIMAQIGLTLSPIMRLPRLSRSTLFPRHGRWPLQSRYLTAYGTPEGTSLSRQKDLKKWPVAPLAQTLSRYQKTIRPFLSQDEWTTSQRTVAQFGQPGGYGERLQALLEAKAQTTNNWFADWWLDCAYLGSRGTVVVWSSPGFVWPEQQFAGETDQLEYAAKVVAGLLDFKLMLDKQCLPVEMMGQDPMDMEQYYMVYGTTRMPGKTKDYLSLNPNSKHMVVIHHNNFYRVSLYDDEGHLLSEPQIFGSLLHCVKDSREKGRGPAVGLLTSDNRDNWFQAYEKLLPGNENTLKAIETSLFTLNLDQEPSNQNGNTYPDQKTKTAAQAIHGLGPNGHAANRWFDKTMQVFIGSDGSCGMCYEHSTAEGVALMTVIDHTLRCVNGGTKFGPPSKGNRFDCPEFLPFRDVDQVRDNITLAHNNLYSLSEDLDLRAMHFKGFGKSFIKRQKFSPDSFMQMALQYAFYRLHKTPGGQYESGGLRIFHRGRTDIIRSCSVESVRFAQDMLNNSVSTQNKFQSMANALKGHSNFAKMVVSGNGFDRHLLGLKLIALEHGLEVPEIFNDPGYKRSTYHRISSSQVSAKSESFLAFGPLVMNGYGCLCVALTNQSLSDGGDTFFFFLGTFLASTSSSSLVSSVEILYEDTFLALLRLLFVLPLVTRPPPPPPRCCFPADPRDEGFSFSSEPSLDSSELSETLVALTLFLGCLPLPGLLLTEFDVDLESFLRLLLLLGSSGSLSESTIAKRSMNFFF</sequence>
<dbReference type="Pfam" id="PF00755">
    <property type="entry name" value="Carn_acyltransf"/>
    <property type="match status" value="1"/>
</dbReference>
<comment type="caution">
    <text evidence="6">The sequence shown here is derived from an EMBL/GenBank/DDBJ whole genome shotgun (WGS) entry which is preliminary data.</text>
</comment>
<evidence type="ECO:0000313" key="7">
    <source>
        <dbReference type="Proteomes" id="UP000318571"/>
    </source>
</evidence>
<dbReference type="GO" id="GO:0004092">
    <property type="term" value="F:carnitine O-acetyltransferase activity"/>
    <property type="evidence" value="ECO:0007669"/>
    <property type="project" value="TreeGrafter"/>
</dbReference>
<keyword evidence="3" id="KW-0012">Acyltransferase</keyword>
<evidence type="ECO:0000256" key="4">
    <source>
        <dbReference type="PIRSR" id="PIRSR600542-1"/>
    </source>
</evidence>
<keyword evidence="2" id="KW-0808">Transferase</keyword>
<comment type="similarity">
    <text evidence="1">Belongs to the carnitine/choline acetyltransferase family.</text>
</comment>
<feature type="active site" description="Proton acceptor" evidence="4">
    <location>
        <position position="460"/>
    </location>
</feature>
<reference evidence="6 7" key="1">
    <citation type="journal article" date="2018" name="Nat. Ecol. Evol.">
        <title>Genomic signatures of mitonuclear coevolution across populations of Tigriopus californicus.</title>
        <authorList>
            <person name="Barreto F.S."/>
            <person name="Watson E.T."/>
            <person name="Lima T.G."/>
            <person name="Willett C.S."/>
            <person name="Edmands S."/>
            <person name="Li W."/>
            <person name="Burton R.S."/>
        </authorList>
    </citation>
    <scope>NUCLEOTIDE SEQUENCE [LARGE SCALE GENOMIC DNA]</scope>
    <source>
        <strain evidence="6 7">San Diego</strain>
    </source>
</reference>
<dbReference type="EMBL" id="VCGU01000458">
    <property type="protein sequence ID" value="TRY64321.1"/>
    <property type="molecule type" value="Genomic_DNA"/>
</dbReference>
<evidence type="ECO:0000259" key="5">
    <source>
        <dbReference type="Pfam" id="PF00755"/>
    </source>
</evidence>
<dbReference type="GO" id="GO:0019254">
    <property type="term" value="P:carnitine metabolic process, CoA-linked"/>
    <property type="evidence" value="ECO:0007669"/>
    <property type="project" value="TreeGrafter"/>
</dbReference>
<dbReference type="SUPFAM" id="SSF52777">
    <property type="entry name" value="CoA-dependent acyltransferases"/>
    <property type="match status" value="2"/>
</dbReference>
<protein>
    <recommendedName>
        <fullName evidence="5">Choline/carnitine acyltransferase domain-containing protein</fullName>
    </recommendedName>
</protein>
<dbReference type="PANTHER" id="PTHR22589:SF103">
    <property type="entry name" value="CARNITINE O-ACETYL-TRANSFERASE, ISOFORM A-RELATED"/>
    <property type="match status" value="1"/>
</dbReference>
<organism evidence="6 7">
    <name type="scientific">Tigriopus californicus</name>
    <name type="common">Marine copepod</name>
    <dbReference type="NCBI Taxonomy" id="6832"/>
    <lineage>
        <taxon>Eukaryota</taxon>
        <taxon>Metazoa</taxon>
        <taxon>Ecdysozoa</taxon>
        <taxon>Arthropoda</taxon>
        <taxon>Crustacea</taxon>
        <taxon>Multicrustacea</taxon>
        <taxon>Hexanauplia</taxon>
        <taxon>Copepoda</taxon>
        <taxon>Harpacticoida</taxon>
        <taxon>Harpacticidae</taxon>
        <taxon>Tigriopus</taxon>
    </lineage>
</organism>
<evidence type="ECO:0000256" key="2">
    <source>
        <dbReference type="ARBA" id="ARBA00022679"/>
    </source>
</evidence>
<gene>
    <name evidence="6" type="ORF">TCAL_03579</name>
</gene>
<dbReference type="InterPro" id="IPR023213">
    <property type="entry name" value="CAT-like_dom_sf"/>
</dbReference>
<name>A0A553NFX7_TIGCA</name>
<proteinExistence type="inferred from homology"/>
<dbReference type="InterPro" id="IPR000542">
    <property type="entry name" value="Carn_acyl_trans"/>
</dbReference>